<dbReference type="PANTHER" id="PTHR43689:SF9">
    <property type="entry name" value="LYSOPHOSPHOLIPASE BODYGUARD 3-RELATED"/>
    <property type="match status" value="1"/>
</dbReference>
<proteinExistence type="predicted"/>
<protein>
    <recommendedName>
        <fullName evidence="1">AB hydrolase-1 domain-containing protein</fullName>
    </recommendedName>
</protein>
<reference evidence="2 3" key="1">
    <citation type="submission" date="2020-08" db="EMBL/GenBank/DDBJ databases">
        <title>Plant Genome Project.</title>
        <authorList>
            <person name="Zhang R.-G."/>
        </authorList>
    </citation>
    <scope>NUCLEOTIDE SEQUENCE [LARGE SCALE GENOMIC DNA]</scope>
    <source>
        <tissue evidence="2">Rhizome</tissue>
    </source>
</reference>
<dbReference type="OrthoDB" id="284184at2759"/>
<evidence type="ECO:0000259" key="1">
    <source>
        <dbReference type="Pfam" id="PF00561"/>
    </source>
</evidence>
<organism evidence="2 3">
    <name type="scientific">Zingiber officinale</name>
    <name type="common">Ginger</name>
    <name type="synonym">Amomum zingiber</name>
    <dbReference type="NCBI Taxonomy" id="94328"/>
    <lineage>
        <taxon>Eukaryota</taxon>
        <taxon>Viridiplantae</taxon>
        <taxon>Streptophyta</taxon>
        <taxon>Embryophyta</taxon>
        <taxon>Tracheophyta</taxon>
        <taxon>Spermatophyta</taxon>
        <taxon>Magnoliopsida</taxon>
        <taxon>Liliopsida</taxon>
        <taxon>Zingiberales</taxon>
        <taxon>Zingiberaceae</taxon>
        <taxon>Zingiber</taxon>
    </lineage>
</organism>
<dbReference type="InterPro" id="IPR000073">
    <property type="entry name" value="AB_hydrolase_1"/>
</dbReference>
<evidence type="ECO:0000313" key="3">
    <source>
        <dbReference type="Proteomes" id="UP000734854"/>
    </source>
</evidence>
<sequence>MGTVRRAAAIAGRAANDLLGFLVFTLLDLLDLLLCFSYKLADYAAEAQWKPCYCFASPGRGGAGGSGGVFVLSVLSSTKLQLEDISDTLFRRPSVVSDVARAALQKLNVRRGPPSAAAAPVRVRPTRKGDGFTVNNSTVVRMLQGKVGGDKPSTAPCWSDCHCDSCCPRGSPDELYVYVECPTDGKAAKEDVLFIHGFISSSAFWTETVFRHLSADARSRYRLLAVDLLGFGKSPKPSDSLYTLREHVDTIDRSVLRRYGVKSFHLVGHSLGSLLALALAAKHPAAVKSITILAPPYFPVPKGVQRTQYLLRRVAPRRVWPLITFGASVICWYEHISRTVCLVLCKHHRFWEKSFKLATRNRVRTYLMDGFFCHAHHASWHTMHNILCGSSGRVEEFMDAVRERLSCDVVVFHGKGDELLPVECSYAVKARIPRARVEVVDGVDHITVVVGRQKVFAGELEEIWRNAKAESTVVAD</sequence>
<name>A0A8J5HKS8_ZINOF</name>
<dbReference type="EMBL" id="JACMSC010000003">
    <property type="protein sequence ID" value="KAG6529453.1"/>
    <property type="molecule type" value="Genomic_DNA"/>
</dbReference>
<dbReference type="Pfam" id="PF00561">
    <property type="entry name" value="Abhydrolase_1"/>
    <property type="match status" value="1"/>
</dbReference>
<dbReference type="AlphaFoldDB" id="A0A8J5HKS8"/>
<feature type="domain" description="AB hydrolase-1" evidence="1">
    <location>
        <begin position="192"/>
        <end position="448"/>
    </location>
</feature>
<dbReference type="Proteomes" id="UP000734854">
    <property type="component" value="Unassembled WGS sequence"/>
</dbReference>
<keyword evidence="3" id="KW-1185">Reference proteome</keyword>
<gene>
    <name evidence="2" type="ORF">ZIOFF_011651</name>
</gene>
<comment type="caution">
    <text evidence="2">The sequence shown here is derived from an EMBL/GenBank/DDBJ whole genome shotgun (WGS) entry which is preliminary data.</text>
</comment>
<accession>A0A8J5HKS8</accession>
<evidence type="ECO:0000313" key="2">
    <source>
        <dbReference type="EMBL" id="KAG6529453.1"/>
    </source>
</evidence>
<dbReference type="PANTHER" id="PTHR43689">
    <property type="entry name" value="HYDROLASE"/>
    <property type="match status" value="1"/>
</dbReference>